<feature type="region of interest" description="Disordered" evidence="2">
    <location>
        <begin position="148"/>
        <end position="173"/>
    </location>
</feature>
<evidence type="ECO:0000256" key="1">
    <source>
        <dbReference type="ARBA" id="ARBA00006781"/>
    </source>
</evidence>
<evidence type="ECO:0000256" key="2">
    <source>
        <dbReference type="SAM" id="MobiDB-lite"/>
    </source>
</evidence>
<keyword evidence="4" id="KW-1185">Reference proteome</keyword>
<dbReference type="InterPro" id="IPR025602">
    <property type="entry name" value="BCP1_family"/>
</dbReference>
<feature type="compositionally biased region" description="Basic residues" evidence="2">
    <location>
        <begin position="162"/>
        <end position="172"/>
    </location>
</feature>
<proteinExistence type="inferred from homology"/>
<dbReference type="AlphaFoldDB" id="A0A9P6AJH3"/>
<comment type="caution">
    <text evidence="3">The sequence shown here is derived from an EMBL/GenBank/DDBJ whole genome shotgun (WGS) entry which is preliminary data.</text>
</comment>
<evidence type="ECO:0008006" key="5">
    <source>
        <dbReference type="Google" id="ProtNLM"/>
    </source>
</evidence>
<sequence length="239" mass="26889">MLAQLFQADAELLHTHELAELIISQPLLGTTVKTDGIESDPYAFLTVLNLRQHRGHVAIKALIEYALAKSSDHAAFHQALRALIGPTSSSHVGFIVSERLINMPVQVAPPMYKLLSDEIRWAIEENEPYQFSHYLCISRTYHISEEDENAMEGVESSAPPAKRQKTPNKPHGLRTFSYHQEDEIWEKFGSHVLDFKFTHEAPRDAESIGVHTAGKLMLLPAEHFPLLVAEMQEKYAAPS</sequence>
<dbReference type="Proteomes" id="UP000886523">
    <property type="component" value="Unassembled WGS sequence"/>
</dbReference>
<dbReference type="PANTHER" id="PTHR13261:SF0">
    <property type="entry name" value="BRCA2 AND CDKN1A-INTERACTING PROTEIN"/>
    <property type="match status" value="1"/>
</dbReference>
<dbReference type="PANTHER" id="PTHR13261">
    <property type="entry name" value="BRCA2 AND CDKN1A INTERACTING PROTEIN"/>
    <property type="match status" value="1"/>
</dbReference>
<reference evidence="3" key="1">
    <citation type="journal article" date="2020" name="Nat. Commun.">
        <title>Large-scale genome sequencing of mycorrhizal fungi provides insights into the early evolution of symbiotic traits.</title>
        <authorList>
            <person name="Miyauchi S."/>
            <person name="Kiss E."/>
            <person name="Kuo A."/>
            <person name="Drula E."/>
            <person name="Kohler A."/>
            <person name="Sanchez-Garcia M."/>
            <person name="Morin E."/>
            <person name="Andreopoulos B."/>
            <person name="Barry K.W."/>
            <person name="Bonito G."/>
            <person name="Buee M."/>
            <person name="Carver A."/>
            <person name="Chen C."/>
            <person name="Cichocki N."/>
            <person name="Clum A."/>
            <person name="Culley D."/>
            <person name="Crous P.W."/>
            <person name="Fauchery L."/>
            <person name="Girlanda M."/>
            <person name="Hayes R.D."/>
            <person name="Keri Z."/>
            <person name="LaButti K."/>
            <person name="Lipzen A."/>
            <person name="Lombard V."/>
            <person name="Magnuson J."/>
            <person name="Maillard F."/>
            <person name="Murat C."/>
            <person name="Nolan M."/>
            <person name="Ohm R.A."/>
            <person name="Pangilinan J."/>
            <person name="Pereira M.F."/>
            <person name="Perotto S."/>
            <person name="Peter M."/>
            <person name="Pfister S."/>
            <person name="Riley R."/>
            <person name="Sitrit Y."/>
            <person name="Stielow J.B."/>
            <person name="Szollosi G."/>
            <person name="Zifcakova L."/>
            <person name="Stursova M."/>
            <person name="Spatafora J.W."/>
            <person name="Tedersoo L."/>
            <person name="Vaario L.M."/>
            <person name="Yamada A."/>
            <person name="Yan M."/>
            <person name="Wang P."/>
            <person name="Xu J."/>
            <person name="Bruns T."/>
            <person name="Baldrian P."/>
            <person name="Vilgalys R."/>
            <person name="Dunand C."/>
            <person name="Henrissat B."/>
            <person name="Grigoriev I.V."/>
            <person name="Hibbett D."/>
            <person name="Nagy L.G."/>
            <person name="Martin F.M."/>
        </authorList>
    </citation>
    <scope>NUCLEOTIDE SEQUENCE</scope>
    <source>
        <strain evidence="3">UP504</strain>
    </source>
</reference>
<dbReference type="OrthoDB" id="27543at2759"/>
<accession>A0A9P6AJH3</accession>
<comment type="similarity">
    <text evidence="1">Belongs to the BCP1 family.</text>
</comment>
<dbReference type="Pfam" id="PF13862">
    <property type="entry name" value="BCCIP"/>
    <property type="match status" value="1"/>
</dbReference>
<protein>
    <recommendedName>
        <fullName evidence="5">Protein BCP1</fullName>
    </recommendedName>
</protein>
<evidence type="ECO:0000313" key="4">
    <source>
        <dbReference type="Proteomes" id="UP000886523"/>
    </source>
</evidence>
<name>A0A9P6AJH3_9AGAM</name>
<evidence type="ECO:0000313" key="3">
    <source>
        <dbReference type="EMBL" id="KAF9506975.1"/>
    </source>
</evidence>
<dbReference type="EMBL" id="MU129093">
    <property type="protein sequence ID" value="KAF9506975.1"/>
    <property type="molecule type" value="Genomic_DNA"/>
</dbReference>
<dbReference type="PIRSF" id="PIRSF028983">
    <property type="entry name" value="BCP1"/>
    <property type="match status" value="1"/>
</dbReference>
<gene>
    <name evidence="3" type="ORF">BS47DRAFT_1333573</name>
</gene>
<dbReference type="GO" id="GO:0005634">
    <property type="term" value="C:nucleus"/>
    <property type="evidence" value="ECO:0007669"/>
    <property type="project" value="TreeGrafter"/>
</dbReference>
<organism evidence="3 4">
    <name type="scientific">Hydnum rufescens UP504</name>
    <dbReference type="NCBI Taxonomy" id="1448309"/>
    <lineage>
        <taxon>Eukaryota</taxon>
        <taxon>Fungi</taxon>
        <taxon>Dikarya</taxon>
        <taxon>Basidiomycota</taxon>
        <taxon>Agaricomycotina</taxon>
        <taxon>Agaricomycetes</taxon>
        <taxon>Cantharellales</taxon>
        <taxon>Hydnaceae</taxon>
        <taxon>Hydnum</taxon>
    </lineage>
</organism>